<protein>
    <recommendedName>
        <fullName evidence="8">Cytochrome c domain-containing protein</fullName>
    </recommendedName>
</protein>
<evidence type="ECO:0000256" key="7">
    <source>
        <dbReference type="SAM" id="SignalP"/>
    </source>
</evidence>
<evidence type="ECO:0000313" key="9">
    <source>
        <dbReference type="EMBL" id="BBO30464.1"/>
    </source>
</evidence>
<keyword evidence="2 5" id="KW-0479">Metal-binding</keyword>
<evidence type="ECO:0000313" key="10">
    <source>
        <dbReference type="Proteomes" id="UP000326837"/>
    </source>
</evidence>
<dbReference type="Gene3D" id="2.60.120.310">
    <property type="entry name" value="Copper type II, ascorbate-dependent monooxygenase, N-terminal domain"/>
    <property type="match status" value="1"/>
</dbReference>
<feature type="domain" description="Cytochrome c" evidence="8">
    <location>
        <begin position="39"/>
        <end position="130"/>
    </location>
</feature>
<evidence type="ECO:0000259" key="8">
    <source>
        <dbReference type="PROSITE" id="PS51007"/>
    </source>
</evidence>
<gene>
    <name evidence="9" type="ORF">PLANPX_0076</name>
</gene>
<proteinExistence type="predicted"/>
<keyword evidence="7" id="KW-0732">Signal</keyword>
<dbReference type="InterPro" id="IPR036909">
    <property type="entry name" value="Cyt_c-like_dom_sf"/>
</dbReference>
<dbReference type="GO" id="GO:0020037">
    <property type="term" value="F:heme binding"/>
    <property type="evidence" value="ECO:0007669"/>
    <property type="project" value="InterPro"/>
</dbReference>
<accession>A0A5K7X1E3</accession>
<feature type="region of interest" description="Disordered" evidence="6">
    <location>
        <begin position="218"/>
        <end position="242"/>
    </location>
</feature>
<dbReference type="InterPro" id="IPR009056">
    <property type="entry name" value="Cyt_c-like_dom"/>
</dbReference>
<keyword evidence="3 5" id="KW-0408">Iron</keyword>
<dbReference type="SUPFAM" id="SSF49742">
    <property type="entry name" value="PHM/PNGase F"/>
    <property type="match status" value="2"/>
</dbReference>
<keyword evidence="1 5" id="KW-0349">Heme</keyword>
<evidence type="ECO:0000256" key="4">
    <source>
        <dbReference type="ARBA" id="ARBA00023157"/>
    </source>
</evidence>
<evidence type="ECO:0000256" key="3">
    <source>
        <dbReference type="ARBA" id="ARBA00023004"/>
    </source>
</evidence>
<organism evidence="9 10">
    <name type="scientific">Lacipirellula parvula</name>
    <dbReference type="NCBI Taxonomy" id="2650471"/>
    <lineage>
        <taxon>Bacteria</taxon>
        <taxon>Pseudomonadati</taxon>
        <taxon>Planctomycetota</taxon>
        <taxon>Planctomycetia</taxon>
        <taxon>Pirellulales</taxon>
        <taxon>Lacipirellulaceae</taxon>
        <taxon>Lacipirellula</taxon>
    </lineage>
</organism>
<dbReference type="EMBL" id="AP021861">
    <property type="protein sequence ID" value="BBO30464.1"/>
    <property type="molecule type" value="Genomic_DNA"/>
</dbReference>
<reference evidence="10" key="1">
    <citation type="submission" date="2019-10" db="EMBL/GenBank/DDBJ databases">
        <title>Lacipirellula parvula gen. nov., sp. nov., representing a lineage of planctomycetes widespread in freshwater anoxic habitats, and description of the family Lacipirellulaceae.</title>
        <authorList>
            <person name="Dedysh S.N."/>
            <person name="Kulichevskaya I.S."/>
            <person name="Beletsky A.V."/>
            <person name="Rakitin A.L."/>
            <person name="Mardanov A.V."/>
            <person name="Ivanova A.A."/>
            <person name="Saltykova V.X."/>
            <person name="Rijpstra W.I.C."/>
            <person name="Sinninghe Damste J.S."/>
            <person name="Ravin N.V."/>
        </authorList>
    </citation>
    <scope>NUCLEOTIDE SEQUENCE [LARGE SCALE GENOMIC DNA]</scope>
    <source>
        <strain evidence="10">PX69</strain>
    </source>
</reference>
<evidence type="ECO:0000256" key="6">
    <source>
        <dbReference type="SAM" id="MobiDB-lite"/>
    </source>
</evidence>
<keyword evidence="4" id="KW-1015">Disulfide bond</keyword>
<dbReference type="InterPro" id="IPR008977">
    <property type="entry name" value="PHM/PNGase_F_dom_sf"/>
</dbReference>
<dbReference type="Proteomes" id="UP000326837">
    <property type="component" value="Chromosome"/>
</dbReference>
<evidence type="ECO:0000256" key="2">
    <source>
        <dbReference type="ARBA" id="ARBA00022723"/>
    </source>
</evidence>
<dbReference type="GO" id="GO:0009055">
    <property type="term" value="F:electron transfer activity"/>
    <property type="evidence" value="ECO:0007669"/>
    <property type="project" value="InterPro"/>
</dbReference>
<evidence type="ECO:0000256" key="1">
    <source>
        <dbReference type="ARBA" id="ARBA00022617"/>
    </source>
</evidence>
<name>A0A5K7X1E3_9BACT</name>
<dbReference type="PROSITE" id="PS51007">
    <property type="entry name" value="CYTC"/>
    <property type="match status" value="1"/>
</dbReference>
<dbReference type="AlphaFoldDB" id="A0A5K7X1E3"/>
<feature type="chain" id="PRO_5024840773" description="Cytochrome c domain-containing protein" evidence="7">
    <location>
        <begin position="34"/>
        <end position="496"/>
    </location>
</feature>
<keyword evidence="10" id="KW-1185">Reference proteome</keyword>
<dbReference type="SUPFAM" id="SSF46626">
    <property type="entry name" value="Cytochrome c"/>
    <property type="match status" value="1"/>
</dbReference>
<sequence>MHLRQPNRLKFAATAAALLTLCAIAISTTTAWSTETKSDVKPAPAPTFNCDIAPIMFAQCASCHRPGEAAPFSLLTYKQVSKRADLVAAVTESRFMPPWHAEPIETPFHGERRLTDEQIATIQAWVDADMPEGDPADLPAAPEFTPGWQLGKPDLIVEMTDEFEVPADGPDIYHNFAIPLGLTEDKWVRAIEFRPSARTVVHHSLFYCDPSGQAVKHPKFAQQSFDGDEEDSRGRGDLGGGSNGRSLGGWAVGATPLPLPAGLAYRVPAGSSLILSTHFHPSGVAERERSVVGIYFADKKPERSFTGVQLPPLFGAISGVDIPAGEKRYTKTDSFTLPVAVDAFGANSHAHYLGKEMELTATLPDGKQIDLLRINDFDFNWQEQYQYAEFVRLPKGTRLDGRVTWDNSTDNIRNPTNPPVRVKWGRESLDEMGSVSLRMMPVNDEDLETLQNAYRDHVRAVAKERMSQRTGWRQRVKRWAAIAAAAEARQERLATE</sequence>
<dbReference type="GO" id="GO:0005507">
    <property type="term" value="F:copper ion binding"/>
    <property type="evidence" value="ECO:0007669"/>
    <property type="project" value="InterPro"/>
</dbReference>
<dbReference type="GO" id="GO:0016715">
    <property type="term" value="F:oxidoreductase activity, acting on paired donors, with incorporation or reduction of molecular oxygen, reduced ascorbate as one donor, and incorporation of one atom of oxygen"/>
    <property type="evidence" value="ECO:0007669"/>
    <property type="project" value="InterPro"/>
</dbReference>
<dbReference type="Gene3D" id="2.60.120.230">
    <property type="match status" value="1"/>
</dbReference>
<dbReference type="InterPro" id="IPR014784">
    <property type="entry name" value="Cu2_ascorb_mOase-like_C"/>
</dbReference>
<dbReference type="InterPro" id="IPR036939">
    <property type="entry name" value="Cu2_ascorb_mOase_N_sf"/>
</dbReference>
<evidence type="ECO:0000256" key="5">
    <source>
        <dbReference type="PROSITE-ProRule" id="PRU00433"/>
    </source>
</evidence>
<feature type="signal peptide" evidence="7">
    <location>
        <begin position="1"/>
        <end position="33"/>
    </location>
</feature>
<dbReference type="KEGG" id="lpav:PLANPX_0076"/>